<gene>
    <name evidence="13" type="primary">dnaN</name>
    <name evidence="13" type="ORF">HXK24_01150</name>
</gene>
<dbReference type="NCBIfam" id="TIGR00663">
    <property type="entry name" value="dnan"/>
    <property type="match status" value="1"/>
</dbReference>
<dbReference type="GO" id="GO:0009360">
    <property type="term" value="C:DNA polymerase III complex"/>
    <property type="evidence" value="ECO:0007669"/>
    <property type="project" value="InterPro"/>
</dbReference>
<dbReference type="InterPro" id="IPR022635">
    <property type="entry name" value="DNA_polIII_beta_C"/>
</dbReference>
<comment type="subunit">
    <text evidence="9">Forms a ring-shaped head-to-tail homodimer around DNA.</text>
</comment>
<accession>A0A9D5X2L7</accession>
<sequence>MKFTVSQSALQTALDIVSKGIGSNTTLPILSGIYLKAFNGMLELQSSDLTISIKHQIAANVEEEGETVVSGKVIQNIVKNLPDAAITFEGGERTLSVTCQRSSFRLNTLSAHDWAQFPEFDLEKTCELPSQLLSTMVDKVYRVTSKEASRPILQGISLTVEDNTIRLVATDSFRLAVCDSNTDTPAGESFTAIISGEVFHDVLSMRSMTEKVLIGTTDNQVVFQFGNTTHISRKIEGHFPDYKQLLPTSCTASVDINVEDFSAALKRVSVIALANPSVRFDVDADGKEVKLSASSPDQGESSEHIEAQIEGDSLSIALNYHYVFDCVNAAPSKDLLRLELQGPSQPAIFKSNGKVNYLYLLMPVRL</sequence>
<keyword evidence="4 9" id="KW-0808">Transferase</keyword>
<evidence type="ECO:0000256" key="3">
    <source>
        <dbReference type="ARBA" id="ARBA00022490"/>
    </source>
</evidence>
<dbReference type="Pfam" id="PF02768">
    <property type="entry name" value="DNA_pol3_beta_3"/>
    <property type="match status" value="1"/>
</dbReference>
<reference evidence="13" key="1">
    <citation type="submission" date="2020-04" db="EMBL/GenBank/DDBJ databases">
        <title>Deep metagenomics examines the oral microbiome during advanced dental caries in children, revealing novel taxa and co-occurrences with host molecules.</title>
        <authorList>
            <person name="Baker J.L."/>
            <person name="Morton J.T."/>
            <person name="Dinis M."/>
            <person name="Alvarez R."/>
            <person name="Tran N.C."/>
            <person name="Knight R."/>
            <person name="Edlund A."/>
        </authorList>
    </citation>
    <scope>NUCLEOTIDE SEQUENCE</scope>
    <source>
        <strain evidence="13">JCVI_3_bin.11</strain>
    </source>
</reference>
<keyword evidence="3 9" id="KW-0963">Cytoplasm</keyword>
<feature type="domain" description="DNA polymerase III beta sliding clamp central" evidence="11">
    <location>
        <begin position="128"/>
        <end position="241"/>
    </location>
</feature>
<comment type="function">
    <text evidence="9">Confers DNA tethering and processivity to DNA polymerases and other proteins. Acts as a clamp, forming a ring around DNA (a reaction catalyzed by the clamp-loading complex) which diffuses in an ATP-independent manner freely and bidirectionally along dsDNA. Initially characterized for its ability to contact the catalytic subunit of DNA polymerase III (Pol III), a complex, multichain enzyme responsible for most of the replicative synthesis in bacteria; Pol III exhibits 3'-5' exonuclease proofreading activity. The beta chain is required for initiation of replication as well as for processivity of DNA replication.</text>
</comment>
<evidence type="ECO:0000256" key="5">
    <source>
        <dbReference type="ARBA" id="ARBA00022695"/>
    </source>
</evidence>
<evidence type="ECO:0000259" key="11">
    <source>
        <dbReference type="Pfam" id="PF02767"/>
    </source>
</evidence>
<dbReference type="PANTHER" id="PTHR30478">
    <property type="entry name" value="DNA POLYMERASE III SUBUNIT BETA"/>
    <property type="match status" value="1"/>
</dbReference>
<evidence type="ECO:0000259" key="12">
    <source>
        <dbReference type="Pfam" id="PF02768"/>
    </source>
</evidence>
<evidence type="ECO:0000256" key="7">
    <source>
        <dbReference type="ARBA" id="ARBA00022932"/>
    </source>
</evidence>
<evidence type="ECO:0000256" key="6">
    <source>
        <dbReference type="ARBA" id="ARBA00022705"/>
    </source>
</evidence>
<dbReference type="CDD" id="cd00140">
    <property type="entry name" value="beta_clamp"/>
    <property type="match status" value="1"/>
</dbReference>
<comment type="caution">
    <text evidence="13">The sequence shown here is derived from an EMBL/GenBank/DDBJ whole genome shotgun (WGS) entry which is preliminary data.</text>
</comment>
<dbReference type="InterPro" id="IPR001001">
    <property type="entry name" value="DNA_polIII_beta"/>
</dbReference>
<organism evidence="13 14">
    <name type="scientific">Lancefieldella parvula</name>
    <dbReference type="NCBI Taxonomy" id="1382"/>
    <lineage>
        <taxon>Bacteria</taxon>
        <taxon>Bacillati</taxon>
        <taxon>Actinomycetota</taxon>
        <taxon>Coriobacteriia</taxon>
        <taxon>Coriobacteriales</taxon>
        <taxon>Atopobiaceae</taxon>
        <taxon>Lancefieldella</taxon>
    </lineage>
</organism>
<evidence type="ECO:0000313" key="13">
    <source>
        <dbReference type="EMBL" id="MBF4802426.1"/>
    </source>
</evidence>
<dbReference type="GO" id="GO:0003677">
    <property type="term" value="F:DNA binding"/>
    <property type="evidence" value="ECO:0007669"/>
    <property type="project" value="UniProtKB-UniRule"/>
</dbReference>
<dbReference type="Pfam" id="PF02767">
    <property type="entry name" value="DNA_pol3_beta_2"/>
    <property type="match status" value="1"/>
</dbReference>
<comment type="subcellular location">
    <subcellularLocation>
        <location evidence="1 9">Cytoplasm</location>
    </subcellularLocation>
</comment>
<dbReference type="Gene3D" id="3.10.150.10">
    <property type="entry name" value="DNA Polymerase III, subunit A, domain 2"/>
    <property type="match status" value="1"/>
</dbReference>
<evidence type="ECO:0000256" key="1">
    <source>
        <dbReference type="ARBA" id="ARBA00004496"/>
    </source>
</evidence>
<evidence type="ECO:0000256" key="9">
    <source>
        <dbReference type="PIRNR" id="PIRNR000804"/>
    </source>
</evidence>
<dbReference type="InterPro" id="IPR046938">
    <property type="entry name" value="DNA_clamp_sf"/>
</dbReference>
<dbReference type="AlphaFoldDB" id="A0A9D5X2L7"/>
<dbReference type="EMBL" id="JABZGU010000012">
    <property type="protein sequence ID" value="MBF4802426.1"/>
    <property type="molecule type" value="Genomic_DNA"/>
</dbReference>
<name>A0A9D5X2L7_9ACTN</name>
<dbReference type="GO" id="GO:0006271">
    <property type="term" value="P:DNA strand elongation involved in DNA replication"/>
    <property type="evidence" value="ECO:0007669"/>
    <property type="project" value="TreeGrafter"/>
</dbReference>
<dbReference type="GO" id="GO:0003887">
    <property type="term" value="F:DNA-directed DNA polymerase activity"/>
    <property type="evidence" value="ECO:0007669"/>
    <property type="project" value="UniProtKB-UniRule"/>
</dbReference>
<dbReference type="Proteomes" id="UP000787322">
    <property type="component" value="Unassembled WGS sequence"/>
</dbReference>
<dbReference type="SMART" id="SM00480">
    <property type="entry name" value="POL3Bc"/>
    <property type="match status" value="1"/>
</dbReference>
<evidence type="ECO:0000256" key="8">
    <source>
        <dbReference type="ARBA" id="ARBA00023125"/>
    </source>
</evidence>
<feature type="domain" description="DNA polymerase III beta sliding clamp N-terminal" evidence="10">
    <location>
        <begin position="1"/>
        <end position="115"/>
    </location>
</feature>
<evidence type="ECO:0000256" key="4">
    <source>
        <dbReference type="ARBA" id="ARBA00022679"/>
    </source>
</evidence>
<evidence type="ECO:0000259" key="10">
    <source>
        <dbReference type="Pfam" id="PF00712"/>
    </source>
</evidence>
<dbReference type="SUPFAM" id="SSF55979">
    <property type="entry name" value="DNA clamp"/>
    <property type="match status" value="3"/>
</dbReference>
<keyword evidence="7 9" id="KW-0239">DNA-directed DNA polymerase</keyword>
<dbReference type="Gene3D" id="3.70.10.10">
    <property type="match status" value="1"/>
</dbReference>
<dbReference type="Pfam" id="PF00712">
    <property type="entry name" value="DNA_pol3_beta"/>
    <property type="match status" value="1"/>
</dbReference>
<dbReference type="PIRSF" id="PIRSF000804">
    <property type="entry name" value="DNA_pol_III_b"/>
    <property type="match status" value="1"/>
</dbReference>
<protein>
    <recommendedName>
        <fullName evidence="9">Beta sliding clamp</fullName>
    </recommendedName>
</protein>
<keyword evidence="6 9" id="KW-0235">DNA replication</keyword>
<dbReference type="GO" id="GO:0005737">
    <property type="term" value="C:cytoplasm"/>
    <property type="evidence" value="ECO:0007669"/>
    <property type="project" value="UniProtKB-SubCell"/>
</dbReference>
<dbReference type="GO" id="GO:0008408">
    <property type="term" value="F:3'-5' exonuclease activity"/>
    <property type="evidence" value="ECO:0007669"/>
    <property type="project" value="InterPro"/>
</dbReference>
<dbReference type="InterPro" id="IPR022634">
    <property type="entry name" value="DNA_polIII_beta_N"/>
</dbReference>
<dbReference type="InterPro" id="IPR022637">
    <property type="entry name" value="DNA_polIII_beta_cen"/>
</dbReference>
<comment type="similarity">
    <text evidence="2 9">Belongs to the beta sliding clamp family.</text>
</comment>
<proteinExistence type="inferred from homology"/>
<dbReference type="PANTHER" id="PTHR30478:SF0">
    <property type="entry name" value="BETA SLIDING CLAMP"/>
    <property type="match status" value="1"/>
</dbReference>
<keyword evidence="5 9" id="KW-0548">Nucleotidyltransferase</keyword>
<feature type="domain" description="DNA polymerase III beta sliding clamp C-terminal" evidence="12">
    <location>
        <begin position="243"/>
        <end position="365"/>
    </location>
</feature>
<evidence type="ECO:0000313" key="14">
    <source>
        <dbReference type="Proteomes" id="UP000787322"/>
    </source>
</evidence>
<keyword evidence="8" id="KW-0238">DNA-binding</keyword>
<evidence type="ECO:0000256" key="2">
    <source>
        <dbReference type="ARBA" id="ARBA00010752"/>
    </source>
</evidence>